<dbReference type="InterPro" id="IPR012341">
    <property type="entry name" value="6hp_glycosidase-like_sf"/>
</dbReference>
<evidence type="ECO:0000256" key="13">
    <source>
        <dbReference type="SAM" id="Phobius"/>
    </source>
</evidence>
<keyword evidence="6" id="KW-0106">Calcium</keyword>
<evidence type="ECO:0000256" key="9">
    <source>
        <dbReference type="ARBA" id="ARBA00048605"/>
    </source>
</evidence>
<dbReference type="InterPro" id="IPR001382">
    <property type="entry name" value="Glyco_hydro_47"/>
</dbReference>
<feature type="active site" description="Proton donor" evidence="10">
    <location>
        <position position="442"/>
    </location>
</feature>
<keyword evidence="13" id="KW-1133">Transmembrane helix</keyword>
<keyword evidence="17" id="KW-1185">Reference proteome</keyword>
<evidence type="ECO:0000256" key="6">
    <source>
        <dbReference type="ARBA" id="ARBA00022837"/>
    </source>
</evidence>
<dbReference type="GO" id="GO:0005509">
    <property type="term" value="F:calcium ion binding"/>
    <property type="evidence" value="ECO:0007669"/>
    <property type="project" value="InterPro"/>
</dbReference>
<comment type="cofactor">
    <cofactor evidence="1">
        <name>Ca(2+)</name>
        <dbReference type="ChEBI" id="CHEBI:29108"/>
    </cofactor>
</comment>
<dbReference type="InterPro" id="IPR049449">
    <property type="entry name" value="TesB_ACOT8-like_N"/>
</dbReference>
<accession>A0AAD9APR2</accession>
<keyword evidence="7 11" id="KW-1015">Disulfide bond</keyword>
<evidence type="ECO:0000256" key="2">
    <source>
        <dbReference type="ARBA" id="ARBA00004922"/>
    </source>
</evidence>
<evidence type="ECO:0000259" key="14">
    <source>
        <dbReference type="Pfam" id="PF13622"/>
    </source>
</evidence>
<feature type="domain" description="Acyl-CoA thioesterase-like N-terminal HotDog" evidence="14">
    <location>
        <begin position="568"/>
        <end position="647"/>
    </location>
</feature>
<dbReference type="Pfam" id="PF13622">
    <property type="entry name" value="4HBT_3"/>
    <property type="match status" value="1"/>
</dbReference>
<dbReference type="EC" id="3.2.1.-" evidence="12"/>
<feature type="transmembrane region" description="Helical" evidence="13">
    <location>
        <begin position="56"/>
        <end position="74"/>
    </location>
</feature>
<keyword evidence="13" id="KW-0472">Membrane</keyword>
<keyword evidence="12" id="KW-0326">Glycosidase</keyword>
<dbReference type="Gene3D" id="2.40.160.210">
    <property type="entry name" value="Acyl-CoA thioesterase, double hotdog domain"/>
    <property type="match status" value="1"/>
</dbReference>
<gene>
    <name evidence="16" type="ORF">CCHR01_06868</name>
</gene>
<reference evidence="16" key="1">
    <citation type="submission" date="2023-01" db="EMBL/GenBank/DDBJ databases">
        <title>Colletotrichum chrysophilum M932 genome sequence.</title>
        <authorList>
            <person name="Baroncelli R."/>
        </authorList>
    </citation>
    <scope>NUCLEOTIDE SEQUENCE</scope>
    <source>
        <strain evidence="16">M932</strain>
    </source>
</reference>
<evidence type="ECO:0000256" key="12">
    <source>
        <dbReference type="RuleBase" id="RU361193"/>
    </source>
</evidence>
<dbReference type="InterPro" id="IPR036026">
    <property type="entry name" value="Seven-hairpin_glycosidases"/>
</dbReference>
<comment type="caution">
    <text evidence="16">The sequence shown here is derived from an EMBL/GenBank/DDBJ whole genome shotgun (WGS) entry which is preliminary data.</text>
</comment>
<comment type="pathway">
    <text evidence="2">Protein modification; protein glycosylation.</text>
</comment>
<evidence type="ECO:0000256" key="3">
    <source>
        <dbReference type="ARBA" id="ARBA00007658"/>
    </source>
</evidence>
<comment type="catalytic activity">
    <reaction evidence="8">
        <text>N(4)-(alpha-D-Man-(1-&gt;2)-alpha-D-Man-(1-&gt;2)-alpha-D-Man-(1-&gt;3)-[alpha-D-Man-(1-&gt;3)-[alpha-D-Man-(1-&gt;2)-alpha-D-Man-(1-&gt;6)]-alpha-D-Man-(1-&gt;6)]-beta-D-Man-(1-&gt;4)-beta-D-GlcNAc-(1-&gt;4)-beta-D-GlcNAc)-L-asparaginyl-[protein] (N-glucan mannose isomer 8A1,2,3B1,3) + 3 H2O = N(4)-(alpha-D-Man-(1-&gt;3)-[alpha-D-Man-(1-&gt;3)-[alpha-D-Man-(1-&gt;6)]-alpha-D-Man-(1-&gt;6)]-beta-D-Man-(1-&gt;4)-beta-D-GlcNAc-(1-&gt;4)-beta-D-GlcNAc)-L-asparaginyl-[protein] (N-glucan mannose isomer 5A1,2) + 3 beta-D-mannose</text>
        <dbReference type="Rhea" id="RHEA:56028"/>
        <dbReference type="Rhea" id="RHEA-COMP:14358"/>
        <dbReference type="Rhea" id="RHEA-COMP:14367"/>
        <dbReference type="ChEBI" id="CHEBI:15377"/>
        <dbReference type="ChEBI" id="CHEBI:28563"/>
        <dbReference type="ChEBI" id="CHEBI:59087"/>
        <dbReference type="ChEBI" id="CHEBI:60628"/>
        <dbReference type="EC" id="3.2.1.113"/>
    </reaction>
</comment>
<dbReference type="SUPFAM" id="SSF48225">
    <property type="entry name" value="Seven-hairpin glycosidases"/>
    <property type="match status" value="1"/>
</dbReference>
<dbReference type="GO" id="GO:0005783">
    <property type="term" value="C:endoplasmic reticulum"/>
    <property type="evidence" value="ECO:0007669"/>
    <property type="project" value="TreeGrafter"/>
</dbReference>
<dbReference type="InterPro" id="IPR050749">
    <property type="entry name" value="Glycosyl_Hydrolase_47"/>
</dbReference>
<dbReference type="InterPro" id="IPR042171">
    <property type="entry name" value="Acyl-CoA_hotdog"/>
</dbReference>
<evidence type="ECO:0000256" key="10">
    <source>
        <dbReference type="PIRSR" id="PIRSR601382-1"/>
    </source>
</evidence>
<evidence type="ECO:0000256" key="4">
    <source>
        <dbReference type="ARBA" id="ARBA00022723"/>
    </source>
</evidence>
<dbReference type="Proteomes" id="UP001243330">
    <property type="component" value="Unassembled WGS sequence"/>
</dbReference>
<feature type="domain" description="Acyl-CoA thioesterase-like C-terminal" evidence="15">
    <location>
        <begin position="716"/>
        <end position="828"/>
    </location>
</feature>
<evidence type="ECO:0000256" key="8">
    <source>
        <dbReference type="ARBA" id="ARBA00047669"/>
    </source>
</evidence>
<name>A0AAD9APR2_9PEZI</name>
<dbReference type="GO" id="GO:0005975">
    <property type="term" value="P:carbohydrate metabolic process"/>
    <property type="evidence" value="ECO:0007669"/>
    <property type="project" value="InterPro"/>
</dbReference>
<dbReference type="Pfam" id="PF01532">
    <property type="entry name" value="Glyco_hydro_47"/>
    <property type="match status" value="1"/>
</dbReference>
<evidence type="ECO:0000256" key="1">
    <source>
        <dbReference type="ARBA" id="ARBA00001913"/>
    </source>
</evidence>
<dbReference type="InterPro" id="IPR029069">
    <property type="entry name" value="HotDog_dom_sf"/>
</dbReference>
<evidence type="ECO:0000313" key="17">
    <source>
        <dbReference type="Proteomes" id="UP001243330"/>
    </source>
</evidence>
<evidence type="ECO:0000259" key="15">
    <source>
        <dbReference type="Pfam" id="PF20789"/>
    </source>
</evidence>
<evidence type="ECO:0000256" key="7">
    <source>
        <dbReference type="ARBA" id="ARBA00023157"/>
    </source>
</evidence>
<dbReference type="GO" id="GO:0036503">
    <property type="term" value="P:ERAD pathway"/>
    <property type="evidence" value="ECO:0007669"/>
    <property type="project" value="UniProtKB-ARBA"/>
</dbReference>
<dbReference type="AlphaFoldDB" id="A0AAD9APR2"/>
<dbReference type="GO" id="GO:0016020">
    <property type="term" value="C:membrane"/>
    <property type="evidence" value="ECO:0007669"/>
    <property type="project" value="InterPro"/>
</dbReference>
<dbReference type="Gene3D" id="1.50.10.10">
    <property type="match status" value="1"/>
</dbReference>
<keyword evidence="5 12" id="KW-0378">Hydrolase</keyword>
<comment type="catalytic activity">
    <reaction evidence="9">
        <text>N(4)-(alpha-D-Man-(1-&gt;2)-alpha-D-Man-(1-&gt;2)-alpha-D-Man-(1-&gt;3)-[alpha-D-Man-(1-&gt;2)-alpha-D-Man-(1-&gt;3)-[alpha-D-Man-(1-&gt;2)-alpha-D-Man-(1-&gt;6)]-alpha-D-Man-(1-&gt;6)]-beta-D-Man-(1-&gt;4)-beta-D-GlcNAc-(1-&gt;4)-beta-D-GlcNAc)-L-asparaginyl-[protein] (N-glucan mannose isomer 9A1,2,3B1,2,3) + 4 H2O = N(4)-(alpha-D-Man-(1-&gt;3)-[alpha-D-Man-(1-&gt;3)-[alpha-D-Man-(1-&gt;6)]-alpha-D-Man-(1-&gt;6)]-beta-D-Man-(1-&gt;4)-beta-D-GlcNAc-(1-&gt;4)-beta-D-GlcNAc)-L-asparaginyl-[protein] (N-glucan mannose isomer 5A1,2) + 4 beta-D-mannose</text>
        <dbReference type="Rhea" id="RHEA:56008"/>
        <dbReference type="Rhea" id="RHEA-COMP:14356"/>
        <dbReference type="Rhea" id="RHEA-COMP:14367"/>
        <dbReference type="ChEBI" id="CHEBI:15377"/>
        <dbReference type="ChEBI" id="CHEBI:28563"/>
        <dbReference type="ChEBI" id="CHEBI:59087"/>
        <dbReference type="ChEBI" id="CHEBI:139493"/>
        <dbReference type="EC" id="3.2.1.113"/>
    </reaction>
</comment>
<dbReference type="PRINTS" id="PR00747">
    <property type="entry name" value="GLYHDRLASE47"/>
</dbReference>
<proteinExistence type="inferred from homology"/>
<feature type="disulfide bond" evidence="11">
    <location>
        <begin position="385"/>
        <end position="428"/>
    </location>
</feature>
<dbReference type="PANTHER" id="PTHR11742">
    <property type="entry name" value="MANNOSYL-OLIGOSACCHARIDE ALPHA-1,2-MANNOSIDASE-RELATED"/>
    <property type="match status" value="1"/>
</dbReference>
<feature type="active site" description="Proton donor" evidence="10">
    <location>
        <position position="179"/>
    </location>
</feature>
<organism evidence="16 17">
    <name type="scientific">Colletotrichum chrysophilum</name>
    <dbReference type="NCBI Taxonomy" id="1836956"/>
    <lineage>
        <taxon>Eukaryota</taxon>
        <taxon>Fungi</taxon>
        <taxon>Dikarya</taxon>
        <taxon>Ascomycota</taxon>
        <taxon>Pezizomycotina</taxon>
        <taxon>Sordariomycetes</taxon>
        <taxon>Hypocreomycetidae</taxon>
        <taxon>Glomerellales</taxon>
        <taxon>Glomerellaceae</taxon>
        <taxon>Colletotrichum</taxon>
        <taxon>Colletotrichum gloeosporioides species complex</taxon>
    </lineage>
</organism>
<dbReference type="CDD" id="cd03444">
    <property type="entry name" value="Thioesterase_II_repeat1"/>
    <property type="match status" value="1"/>
</dbReference>
<dbReference type="Pfam" id="PF20789">
    <property type="entry name" value="4HBT_3C"/>
    <property type="match status" value="1"/>
</dbReference>
<keyword evidence="4" id="KW-0479">Metal-binding</keyword>
<sequence>MASSPTRRGRRSSSADSVYSSYSVSKTAESIGDDIRRARRSSHHGRRNMQRRIRNVIIMLCFIGLASMFVASYFSDHALGYSQFSPHSQSADWDGRREEVKEAFVVSWDAYKKHAWGNDVFHPLAKTGRNMSPSGLGWIIVDSLDTMMLMNLTEPLSDARKWLHRSLTWDQDQDVNTFETTIRMLGGLLSAHYLSTQLPHAASKRDSVYLSKAIDLADRLLVAFDSNSGIPYASVNIGQRKGIPSHADGGSSSTAEAATVQLEMKYLSHLTGNDVYWKKAEHVMKVLDDQKMEGGLLPIFVHPNHGRFTTREIRLGSRGDSYYEYLAKQYLQTGETIYRDMWEDVLDGIQKHLVTTTRNAALKYIAELPAGVGGALSPKMDHLVCFLPGTIAMGATEGRTLAEARRDPEWTPYHEDDVKLAIELMKTCWGMYAVTDTGLAPEIAWFNATEYDLQPNPGDRKQRSASSTLSKWHKDFIIKPLDAHNLQRPETVESLFMMYRVTGDSMYREWGWKIFQAFREHTMAPDGEGFTSLNDVRTVPPSTRDNMESFWLAETLKYLRPWDPPSEARGIFGGFLLAQSIRSAQETLPFPGYYVHSLQSTFIRQGSKDSRLVHHVERVADGRTFATRVVRTIQNDKPIFMAFISFQKYTTKKDPSNIFEYGMKMPSMNKKAPEDIEPGYKAIKSYMGIPPNIVEALPNPFDWRFLPYETTADPTRFESLSFVRAPKVSVDSQAVHLSALAYLTDIWTLSVPHMASNAEFGKMKGTPGMQITLNHSIVFHDPNAKVDEWMVCLRTTEWAGDGRVLITQRLWNAQNETLLLSCTQEGLMRYARQPVKI</sequence>
<comment type="similarity">
    <text evidence="3 12">Belongs to the glycosyl hydrolase 47 family.</text>
</comment>
<dbReference type="EMBL" id="JAQOWY010000118">
    <property type="protein sequence ID" value="KAK1850465.1"/>
    <property type="molecule type" value="Genomic_DNA"/>
</dbReference>
<dbReference type="GO" id="GO:0004571">
    <property type="term" value="F:mannosyl-oligosaccharide 1,2-alpha-mannosidase activity"/>
    <property type="evidence" value="ECO:0007669"/>
    <property type="project" value="UniProtKB-EC"/>
</dbReference>
<protein>
    <recommendedName>
        <fullName evidence="12">alpha-1,2-Mannosidase</fullName>
        <ecNumber evidence="12">3.2.1.-</ecNumber>
    </recommendedName>
</protein>
<dbReference type="InterPro" id="IPR049450">
    <property type="entry name" value="ACOT8-like_C"/>
</dbReference>
<evidence type="ECO:0000256" key="11">
    <source>
        <dbReference type="PIRSR" id="PIRSR601382-3"/>
    </source>
</evidence>
<evidence type="ECO:0000313" key="16">
    <source>
        <dbReference type="EMBL" id="KAK1850465.1"/>
    </source>
</evidence>
<dbReference type="CDD" id="cd03445">
    <property type="entry name" value="Thioesterase_II_repeat2"/>
    <property type="match status" value="1"/>
</dbReference>
<dbReference type="PANTHER" id="PTHR11742:SF55">
    <property type="entry name" value="ENDOPLASMIC RETICULUM MANNOSYL-OLIGOSACCHARIDE 1,2-ALPHA-MANNOSIDASE"/>
    <property type="match status" value="1"/>
</dbReference>
<feature type="active site" evidence="10">
    <location>
        <position position="490"/>
    </location>
</feature>
<keyword evidence="13" id="KW-0812">Transmembrane</keyword>
<dbReference type="SUPFAM" id="SSF54637">
    <property type="entry name" value="Thioesterase/thiol ester dehydrase-isomerase"/>
    <property type="match status" value="2"/>
</dbReference>
<feature type="active site" evidence="10">
    <location>
        <position position="320"/>
    </location>
</feature>
<evidence type="ECO:0000256" key="5">
    <source>
        <dbReference type="ARBA" id="ARBA00022801"/>
    </source>
</evidence>